<feature type="compositionally biased region" description="Low complexity" evidence="1">
    <location>
        <begin position="288"/>
        <end position="304"/>
    </location>
</feature>
<reference evidence="3 4" key="1">
    <citation type="submission" date="2024-02" db="EMBL/GenBank/DDBJ databases">
        <title>A draft genome for the cacao thread blight pathogen Marasmius crinis-equi.</title>
        <authorList>
            <person name="Cohen S.P."/>
            <person name="Baruah I.K."/>
            <person name="Amoako-Attah I."/>
            <person name="Bukari Y."/>
            <person name="Meinhardt L.W."/>
            <person name="Bailey B.A."/>
        </authorList>
    </citation>
    <scope>NUCLEOTIDE SEQUENCE [LARGE SCALE GENOMIC DNA]</scope>
    <source>
        <strain evidence="3 4">GH-76</strain>
    </source>
</reference>
<evidence type="ECO:0000313" key="4">
    <source>
        <dbReference type="Proteomes" id="UP001465976"/>
    </source>
</evidence>
<feature type="non-terminal residue" evidence="3">
    <location>
        <position position="1"/>
    </location>
</feature>
<evidence type="ECO:0000256" key="1">
    <source>
        <dbReference type="SAM" id="MobiDB-lite"/>
    </source>
</evidence>
<dbReference type="InterPro" id="IPR040314">
    <property type="entry name" value="DOP1"/>
</dbReference>
<gene>
    <name evidence="3" type="ORF">V5O48_016193</name>
</gene>
<protein>
    <recommendedName>
        <fullName evidence="2">DOP1-like C-terminal domain-containing protein</fullName>
    </recommendedName>
</protein>
<dbReference type="InterPro" id="IPR056457">
    <property type="entry name" value="DOP1_C"/>
</dbReference>
<keyword evidence="4" id="KW-1185">Reference proteome</keyword>
<sequence length="364" mass="41015">IVEYLPSSVVPNLRRFLVENDKVATSCSNITYYVVSPSLKGKAKPLEVDSTTVTIVREMSRIPSAFKAWKSPVSELLNDNRLFNCNPDSAEMWKPIVTSLFDSDKTAFPELLNKIASAPSANIFTNREYEMLLRSLNLRRLSFVLLAGDKNHYLTQLPSIQEKLVDVLRNVTSPIVQSEVYLCIRVLLCRLSPHNLTSFWPVVLTELYRVIEQTMNALPSDGSEDLPLILAACKCLDLLLALQTEEFQIHQWIFITDTVDAIYRPNEWDPESLMDRLAEVAGSLPRTSTNSGPSPGPNLSSFGNQRPTRRPLLGSIRQIDSVRELTPFFSSVSISTYESVYASYANVDWDAVERGLLEDMFDGR</sequence>
<feature type="domain" description="DOP1-like C-terminal" evidence="2">
    <location>
        <begin position="14"/>
        <end position="342"/>
    </location>
</feature>
<organism evidence="3 4">
    <name type="scientific">Marasmius crinis-equi</name>
    <dbReference type="NCBI Taxonomy" id="585013"/>
    <lineage>
        <taxon>Eukaryota</taxon>
        <taxon>Fungi</taxon>
        <taxon>Dikarya</taxon>
        <taxon>Basidiomycota</taxon>
        <taxon>Agaricomycotina</taxon>
        <taxon>Agaricomycetes</taxon>
        <taxon>Agaricomycetidae</taxon>
        <taxon>Agaricales</taxon>
        <taxon>Marasmiineae</taxon>
        <taxon>Marasmiaceae</taxon>
        <taxon>Marasmius</taxon>
    </lineage>
</organism>
<dbReference type="EMBL" id="JBAHYK010002107">
    <property type="protein sequence ID" value="KAL0565831.1"/>
    <property type="molecule type" value="Genomic_DNA"/>
</dbReference>
<evidence type="ECO:0000313" key="3">
    <source>
        <dbReference type="EMBL" id="KAL0565831.1"/>
    </source>
</evidence>
<dbReference type="SUPFAM" id="SSF48371">
    <property type="entry name" value="ARM repeat"/>
    <property type="match status" value="1"/>
</dbReference>
<dbReference type="Proteomes" id="UP001465976">
    <property type="component" value="Unassembled WGS sequence"/>
</dbReference>
<comment type="caution">
    <text evidence="3">The sequence shown here is derived from an EMBL/GenBank/DDBJ whole genome shotgun (WGS) entry which is preliminary data.</text>
</comment>
<dbReference type="PANTHER" id="PTHR14042:SF24">
    <property type="entry name" value="PROTEIN DOPEY-1 HOMOLOG"/>
    <property type="match status" value="1"/>
</dbReference>
<dbReference type="InterPro" id="IPR016024">
    <property type="entry name" value="ARM-type_fold"/>
</dbReference>
<dbReference type="Pfam" id="PF24598">
    <property type="entry name" value="DOP1_C"/>
    <property type="match status" value="1"/>
</dbReference>
<feature type="region of interest" description="Disordered" evidence="1">
    <location>
        <begin position="284"/>
        <end position="307"/>
    </location>
</feature>
<proteinExistence type="predicted"/>
<evidence type="ECO:0000259" key="2">
    <source>
        <dbReference type="Pfam" id="PF24598"/>
    </source>
</evidence>
<name>A0ABR3ESQ9_9AGAR</name>
<dbReference type="PANTHER" id="PTHR14042">
    <property type="entry name" value="DOPEY-RELATED"/>
    <property type="match status" value="1"/>
</dbReference>
<accession>A0ABR3ESQ9</accession>